<evidence type="ECO:0000259" key="4">
    <source>
        <dbReference type="SMART" id="SM00484"/>
    </source>
</evidence>
<dbReference type="InterPro" id="IPR006084">
    <property type="entry name" value="XPG/Rad2"/>
</dbReference>
<dbReference type="GO" id="GO:0017108">
    <property type="term" value="F:5'-flap endonuclease activity"/>
    <property type="evidence" value="ECO:0007669"/>
    <property type="project" value="TreeGrafter"/>
</dbReference>
<dbReference type="OrthoDB" id="2678758at2759"/>
<dbReference type="Pfam" id="PF00867">
    <property type="entry name" value="XPG_I"/>
    <property type="match status" value="1"/>
</dbReference>
<feature type="domain" description="XPG N-terminal" evidence="5">
    <location>
        <begin position="1"/>
        <end position="102"/>
    </location>
</feature>
<dbReference type="InParanoid" id="A0A0C3B2G7"/>
<proteinExistence type="predicted"/>
<reference evidence="7" key="2">
    <citation type="submission" date="2015-01" db="EMBL/GenBank/DDBJ databases">
        <title>Evolutionary Origins and Diversification of the Mycorrhizal Mutualists.</title>
        <authorList>
            <consortium name="DOE Joint Genome Institute"/>
            <consortium name="Mycorrhizal Genomics Consortium"/>
            <person name="Kohler A."/>
            <person name="Kuo A."/>
            <person name="Nagy L.G."/>
            <person name="Floudas D."/>
            <person name="Copeland A."/>
            <person name="Barry K.W."/>
            <person name="Cichocki N."/>
            <person name="Veneault-Fourrey C."/>
            <person name="LaButti K."/>
            <person name="Lindquist E.A."/>
            <person name="Lipzen A."/>
            <person name="Lundell T."/>
            <person name="Morin E."/>
            <person name="Murat C."/>
            <person name="Riley R."/>
            <person name="Ohm R."/>
            <person name="Sun H."/>
            <person name="Tunlid A."/>
            <person name="Henrissat B."/>
            <person name="Grigoriev I.V."/>
            <person name="Hibbett D.S."/>
            <person name="Martin F."/>
        </authorList>
    </citation>
    <scope>NUCLEOTIDE SEQUENCE [LARGE SCALE GENOMIC DNA]</scope>
    <source>
        <strain evidence="7">F 1598</strain>
    </source>
</reference>
<evidence type="ECO:0000313" key="7">
    <source>
        <dbReference type="Proteomes" id="UP000054166"/>
    </source>
</evidence>
<evidence type="ECO:0000256" key="1">
    <source>
        <dbReference type="ARBA" id="ARBA00022722"/>
    </source>
</evidence>
<dbReference type="PANTHER" id="PTHR11081:SF75">
    <property type="entry name" value="ENDONUCLEASE, PUTATIVE (AFU_ORTHOLOGUE AFUA_3G13260)-RELATED"/>
    <property type="match status" value="1"/>
</dbReference>
<dbReference type="SUPFAM" id="SSF47807">
    <property type="entry name" value="5' to 3' exonuclease, C-terminal subdomain"/>
    <property type="match status" value="1"/>
</dbReference>
<dbReference type="InterPro" id="IPR006085">
    <property type="entry name" value="XPG_DNA_repair_N"/>
</dbReference>
<dbReference type="Pfam" id="PF00752">
    <property type="entry name" value="XPG_N"/>
    <property type="match status" value="1"/>
</dbReference>
<evidence type="ECO:0000259" key="5">
    <source>
        <dbReference type="SMART" id="SM00485"/>
    </source>
</evidence>
<dbReference type="SMART" id="SM00485">
    <property type="entry name" value="XPGN"/>
    <property type="match status" value="1"/>
</dbReference>
<dbReference type="AlphaFoldDB" id="A0A0C3B2G7"/>
<keyword evidence="2" id="KW-0378">Hydrolase</keyword>
<evidence type="ECO:0000313" key="6">
    <source>
        <dbReference type="EMBL" id="KIM71437.1"/>
    </source>
</evidence>
<reference evidence="6 7" key="1">
    <citation type="submission" date="2014-04" db="EMBL/GenBank/DDBJ databases">
        <authorList>
            <consortium name="DOE Joint Genome Institute"/>
            <person name="Kuo A."/>
            <person name="Tarkka M."/>
            <person name="Buscot F."/>
            <person name="Kohler A."/>
            <person name="Nagy L.G."/>
            <person name="Floudas D."/>
            <person name="Copeland A."/>
            <person name="Barry K.W."/>
            <person name="Cichocki N."/>
            <person name="Veneault-Fourrey C."/>
            <person name="LaButti K."/>
            <person name="Lindquist E.A."/>
            <person name="Lipzen A."/>
            <person name="Lundell T."/>
            <person name="Morin E."/>
            <person name="Murat C."/>
            <person name="Sun H."/>
            <person name="Tunlid A."/>
            <person name="Henrissat B."/>
            <person name="Grigoriev I.V."/>
            <person name="Hibbett D.S."/>
            <person name="Martin F."/>
            <person name="Nordberg H.P."/>
            <person name="Cantor M.N."/>
            <person name="Hua S.X."/>
        </authorList>
    </citation>
    <scope>NUCLEOTIDE SEQUENCE [LARGE SCALE GENOMIC DNA]</scope>
    <source>
        <strain evidence="6 7">F 1598</strain>
    </source>
</reference>
<feature type="compositionally biased region" description="Polar residues" evidence="3">
    <location>
        <begin position="507"/>
        <end position="516"/>
    </location>
</feature>
<dbReference type="EMBL" id="KN833318">
    <property type="protein sequence ID" value="KIM71437.1"/>
    <property type="molecule type" value="Genomic_DNA"/>
</dbReference>
<dbReference type="PRINTS" id="PR00853">
    <property type="entry name" value="XPGRADSUPER"/>
</dbReference>
<dbReference type="InterPro" id="IPR006086">
    <property type="entry name" value="XPG-I_dom"/>
</dbReference>
<evidence type="ECO:0000256" key="2">
    <source>
        <dbReference type="ARBA" id="ARBA00022801"/>
    </source>
</evidence>
<dbReference type="HOGENOM" id="CLU_007575_3_1_1"/>
<dbReference type="InterPro" id="IPR036279">
    <property type="entry name" value="5-3_exonuclease_C_sf"/>
</dbReference>
<dbReference type="PANTHER" id="PTHR11081">
    <property type="entry name" value="FLAP ENDONUCLEASE FAMILY MEMBER"/>
    <property type="match status" value="1"/>
</dbReference>
<dbReference type="GO" id="GO:0006281">
    <property type="term" value="P:DNA repair"/>
    <property type="evidence" value="ECO:0007669"/>
    <property type="project" value="UniProtKB-ARBA"/>
</dbReference>
<dbReference type="CDD" id="cd09870">
    <property type="entry name" value="PIN_YEN1"/>
    <property type="match status" value="1"/>
</dbReference>
<sequence length="538" mass="58653">MGVDGLWKILVPASDARSFQELVLMEGFGQNSHNGGQLYRIGVDASIWMSQCANAFRSGAANGGPRADLLALFYKLARLLRAPVQVIFVFDGPERASMKRGHKVCTKPHVLTADLQWLLECFGFSWYTACAEAEAELAYLNRFGHIDAVLSEDVDALIFGAKRVIRADGNDDLDNVKLYDAEVIHCHKEVSLSHGDMVFIAVLRGGDYDNEIGLPGCGITTAHRLCKYGLGNELLHAAQTLSRSDLDAFLITWREDLRAVLQNDPDGYLGQQCGGIARAVSDKFPDPDVVCAYAMPLTSWSNGALGPDLPPAGQLNLAKLANLCEQSFSWGTPSGIIKKFSNLIWEGACLRMLCEASVNIPPQSSTADEIFSPNSITRIFTCKPVPGRAQYLNRYCVKLSTLPLVTASLSGISNTRRTVQSSSSSMADPVLNNGVSSTSTAVNSREWVLAPVLERVLPEMVDSFLHPKPKRKRKPKDVEPPQFAMKLHRLHRPARSPPRPTVIPSPVQDTGSTSASAIIDLTNVTDTEDSDDSVIDLT</sequence>
<organism evidence="6 7">
    <name type="scientific">Piloderma croceum (strain F 1598)</name>
    <dbReference type="NCBI Taxonomy" id="765440"/>
    <lineage>
        <taxon>Eukaryota</taxon>
        <taxon>Fungi</taxon>
        <taxon>Dikarya</taxon>
        <taxon>Basidiomycota</taxon>
        <taxon>Agaricomycotina</taxon>
        <taxon>Agaricomycetes</taxon>
        <taxon>Agaricomycetidae</taxon>
        <taxon>Atheliales</taxon>
        <taxon>Atheliaceae</taxon>
        <taxon>Piloderma</taxon>
    </lineage>
</organism>
<dbReference type="SMART" id="SM00484">
    <property type="entry name" value="XPGI"/>
    <property type="match status" value="1"/>
</dbReference>
<dbReference type="SUPFAM" id="SSF88723">
    <property type="entry name" value="PIN domain-like"/>
    <property type="match status" value="1"/>
</dbReference>
<name>A0A0C3B2G7_PILCF</name>
<dbReference type="Gene3D" id="3.40.50.1010">
    <property type="entry name" value="5'-nuclease"/>
    <property type="match status" value="2"/>
</dbReference>
<gene>
    <name evidence="6" type="ORF">PILCRDRAFT_830330</name>
</gene>
<dbReference type="InterPro" id="IPR029060">
    <property type="entry name" value="PIN-like_dom_sf"/>
</dbReference>
<keyword evidence="7" id="KW-1185">Reference proteome</keyword>
<evidence type="ECO:0008006" key="8">
    <source>
        <dbReference type="Google" id="ProtNLM"/>
    </source>
</evidence>
<accession>A0A0C3B2G7</accession>
<protein>
    <recommendedName>
        <fullName evidence="8">XPG-I domain-containing protein</fullName>
    </recommendedName>
</protein>
<dbReference type="Proteomes" id="UP000054166">
    <property type="component" value="Unassembled WGS sequence"/>
</dbReference>
<keyword evidence="1" id="KW-0540">Nuclease</keyword>
<evidence type="ECO:0000256" key="3">
    <source>
        <dbReference type="SAM" id="MobiDB-lite"/>
    </source>
</evidence>
<feature type="domain" description="XPG-I" evidence="4">
    <location>
        <begin position="120"/>
        <end position="192"/>
    </location>
</feature>
<feature type="region of interest" description="Disordered" evidence="3">
    <location>
        <begin position="488"/>
        <end position="516"/>
    </location>
</feature>